<dbReference type="GO" id="GO:0017124">
    <property type="term" value="F:SH3 domain binding"/>
    <property type="evidence" value="ECO:0007669"/>
    <property type="project" value="UniProtKB-KW"/>
</dbReference>
<dbReference type="SMART" id="SM00461">
    <property type="entry name" value="WH1"/>
    <property type="match status" value="1"/>
</dbReference>
<keyword evidence="9" id="KW-0966">Cell projection</keyword>
<evidence type="ECO:0000313" key="13">
    <source>
        <dbReference type="EMBL" id="CAD7257296.1"/>
    </source>
</evidence>
<dbReference type="GO" id="GO:0005856">
    <property type="term" value="C:cytoskeleton"/>
    <property type="evidence" value="ECO:0007669"/>
    <property type="project" value="UniProtKB-SubCell"/>
</dbReference>
<feature type="compositionally biased region" description="Polar residues" evidence="11">
    <location>
        <begin position="401"/>
        <end position="412"/>
    </location>
</feature>
<evidence type="ECO:0000256" key="6">
    <source>
        <dbReference type="ARBA" id="ARBA00023036"/>
    </source>
</evidence>
<feature type="compositionally biased region" description="Pro residues" evidence="11">
    <location>
        <begin position="467"/>
        <end position="477"/>
    </location>
</feature>
<dbReference type="FunFam" id="2.30.29.30:FF:000047">
    <property type="entry name" value="vasodilator-stimulated phosphoprotein isoform X2"/>
    <property type="match status" value="1"/>
</dbReference>
<feature type="domain" description="WH1" evidence="12">
    <location>
        <begin position="173"/>
        <end position="286"/>
    </location>
</feature>
<dbReference type="SUPFAM" id="SSF118370">
    <property type="entry name" value="Vasodilator-stimulated phosphoprotein, VASP, tetramerisation domain"/>
    <property type="match status" value="1"/>
</dbReference>
<dbReference type="InterPro" id="IPR011993">
    <property type="entry name" value="PH-like_dom_sf"/>
</dbReference>
<dbReference type="Gene3D" id="2.30.29.30">
    <property type="entry name" value="Pleckstrin-homology domain (PH domain)/Phosphotyrosine-binding domain (PTB)"/>
    <property type="match status" value="1"/>
</dbReference>
<evidence type="ECO:0000256" key="1">
    <source>
        <dbReference type="ARBA" id="ARBA00004245"/>
    </source>
</evidence>
<comment type="similarity">
    <text evidence="3">Belongs to the Ena/VASP family.</text>
</comment>
<dbReference type="Pfam" id="PF08776">
    <property type="entry name" value="VASP_tetra"/>
    <property type="match status" value="1"/>
</dbReference>
<feature type="compositionally biased region" description="Basic and acidic residues" evidence="11">
    <location>
        <begin position="16"/>
        <end position="26"/>
    </location>
</feature>
<organism evidence="13">
    <name type="scientific">Timema shepardi</name>
    <name type="common">Walking stick</name>
    <dbReference type="NCBI Taxonomy" id="629360"/>
    <lineage>
        <taxon>Eukaryota</taxon>
        <taxon>Metazoa</taxon>
        <taxon>Ecdysozoa</taxon>
        <taxon>Arthropoda</taxon>
        <taxon>Hexapoda</taxon>
        <taxon>Insecta</taxon>
        <taxon>Pterygota</taxon>
        <taxon>Neoptera</taxon>
        <taxon>Polyneoptera</taxon>
        <taxon>Phasmatodea</taxon>
        <taxon>Timematodea</taxon>
        <taxon>Timematoidea</taxon>
        <taxon>Timematidae</taxon>
        <taxon>Timema</taxon>
    </lineage>
</organism>
<reference evidence="13" key="1">
    <citation type="submission" date="2020-11" db="EMBL/GenBank/DDBJ databases">
        <authorList>
            <person name="Tran Van P."/>
        </authorList>
    </citation>
    <scope>NUCLEOTIDE SEQUENCE</scope>
</reference>
<keyword evidence="4" id="KW-0963">Cytoplasm</keyword>
<dbReference type="CDD" id="cd01207">
    <property type="entry name" value="EVH1_Ena_VASP-like"/>
    <property type="match status" value="1"/>
</dbReference>
<feature type="compositionally biased region" description="Low complexity" evidence="11">
    <location>
        <begin position="513"/>
        <end position="525"/>
    </location>
</feature>
<evidence type="ECO:0000256" key="9">
    <source>
        <dbReference type="ARBA" id="ARBA00023273"/>
    </source>
</evidence>
<dbReference type="GO" id="GO:0005829">
    <property type="term" value="C:cytosol"/>
    <property type="evidence" value="ECO:0007669"/>
    <property type="project" value="UniProtKB-ARBA"/>
</dbReference>
<dbReference type="SUPFAM" id="SSF50729">
    <property type="entry name" value="PH domain-like"/>
    <property type="match status" value="1"/>
</dbReference>
<accession>A0A7R9AMZ0</accession>
<dbReference type="InterPro" id="IPR038023">
    <property type="entry name" value="VASP_sf"/>
</dbReference>
<evidence type="ECO:0000256" key="3">
    <source>
        <dbReference type="ARBA" id="ARBA00009785"/>
    </source>
</evidence>
<name>A0A7R9AMZ0_TIMSH</name>
<dbReference type="Gene3D" id="1.20.5.1160">
    <property type="entry name" value="Vasodilator-stimulated phosphoprotein"/>
    <property type="match status" value="1"/>
</dbReference>
<feature type="region of interest" description="Disordered" evidence="11">
    <location>
        <begin position="457"/>
        <end position="604"/>
    </location>
</feature>
<feature type="compositionally biased region" description="Basic and acidic residues" evidence="11">
    <location>
        <begin position="49"/>
        <end position="69"/>
    </location>
</feature>
<keyword evidence="7" id="KW-0009">Actin-binding</keyword>
<comment type="subcellular location">
    <subcellularLocation>
        <location evidence="2">Cell projection</location>
        <location evidence="2">Lamellipodium</location>
    </subcellularLocation>
    <subcellularLocation>
        <location evidence="1">Cytoplasm</location>
        <location evidence="1">Cytoskeleton</location>
    </subcellularLocation>
</comment>
<evidence type="ECO:0000256" key="7">
    <source>
        <dbReference type="ARBA" id="ARBA00023203"/>
    </source>
</evidence>
<dbReference type="GO" id="GO:0003779">
    <property type="term" value="F:actin binding"/>
    <property type="evidence" value="ECO:0007669"/>
    <property type="project" value="UniProtKB-KW"/>
</dbReference>
<dbReference type="AlphaFoldDB" id="A0A7R9AMZ0"/>
<feature type="region of interest" description="Disordered" evidence="11">
    <location>
        <begin position="1"/>
        <end position="69"/>
    </location>
</feature>
<dbReference type="GO" id="GO:0030054">
    <property type="term" value="C:cell junction"/>
    <property type="evidence" value="ECO:0007669"/>
    <property type="project" value="UniProtKB-ARBA"/>
</dbReference>
<feature type="region of interest" description="Disordered" evidence="11">
    <location>
        <begin position="390"/>
        <end position="417"/>
    </location>
</feature>
<feature type="coiled-coil region" evidence="10">
    <location>
        <begin position="626"/>
        <end position="653"/>
    </location>
</feature>
<evidence type="ECO:0000259" key="12">
    <source>
        <dbReference type="PROSITE" id="PS50229"/>
    </source>
</evidence>
<gene>
    <name evidence="13" type="ORF">TSIB3V08_LOCUS1568</name>
</gene>
<evidence type="ECO:0000256" key="11">
    <source>
        <dbReference type="SAM" id="MobiDB-lite"/>
    </source>
</evidence>
<evidence type="ECO:0000256" key="2">
    <source>
        <dbReference type="ARBA" id="ARBA00004510"/>
    </source>
</evidence>
<dbReference type="Pfam" id="PF00568">
    <property type="entry name" value="WH1"/>
    <property type="match status" value="1"/>
</dbReference>
<keyword evidence="5" id="KW-0597">Phosphoprotein</keyword>
<dbReference type="GO" id="GO:0030027">
    <property type="term" value="C:lamellipodium"/>
    <property type="evidence" value="ECO:0007669"/>
    <property type="project" value="UniProtKB-SubCell"/>
</dbReference>
<sequence length="658" mass="73412">MDQAVLKTGVRLAQADPRELEADRTTNHQVQESRRRRRRRSEEEEDELRNDRQEYKERTRGCRKSETSELKGMGEIVKEVKEVNRVLNTYQMSTDTRTDLLQEEVSVDRRVTTNAPSSTCSPGDQSAAAQAQEVRKRAGFPHDCSVSAALVQLYSDSAMRNSCESQPLEEWQHYWACEQSIASARASVMVYDDVNKKWIPSGTSSGLSKVHIYQHQINNTFRVVGRKLQDHEVVINCAILKGLKYNQATPTFHQWRDNKQVYGLNFSSKEDADSFARAMFQALEILSNSISRSLGQPPLTTVPITQPVYQPLPVNNGQYDEDMGYSQVVTLPRVALYHQVTSGAPPRIPSADNGQRHKDVELKFLRFLKKNLCYIYVMDVRFGIRDHDSRRCGHHTREKNVSTAANSKQSWQLIPWRSGPSSAPWSSSHFFSPSCTSTSTHGPRPWPTSCHCPPQPPAPPLMISMGAPPPPPPPPVPSNMTRSSSSDGQDQASSLASQLQSARLRRSKQPAENSGSSTSSSNSSNYGTIGRAGHSPMSSMLDEMAKTLARRRKAVEKKDPNDTPQVEDQGQDKTNSSNSSGTKLNGSGAESPKPARKRFGSSSEELNKVNGMCLSEGQTTPCADLEALKQDIVKEVKREIDKMKQEIIDAIKVELNRR</sequence>
<evidence type="ECO:0000256" key="4">
    <source>
        <dbReference type="ARBA" id="ARBA00022490"/>
    </source>
</evidence>
<keyword evidence="8" id="KW-0206">Cytoskeleton</keyword>
<dbReference type="PROSITE" id="PS50229">
    <property type="entry name" value="WH1"/>
    <property type="match status" value="1"/>
</dbReference>
<dbReference type="EMBL" id="OC000444">
    <property type="protein sequence ID" value="CAD7257296.1"/>
    <property type="molecule type" value="Genomic_DNA"/>
</dbReference>
<feature type="compositionally biased region" description="Polar residues" evidence="11">
    <location>
        <begin position="562"/>
        <end position="585"/>
    </location>
</feature>
<keyword evidence="6" id="KW-0729">SH3-binding</keyword>
<evidence type="ECO:0000256" key="8">
    <source>
        <dbReference type="ARBA" id="ARBA00023212"/>
    </source>
</evidence>
<evidence type="ECO:0000256" key="10">
    <source>
        <dbReference type="SAM" id="Coils"/>
    </source>
</evidence>
<dbReference type="PANTHER" id="PTHR11202">
    <property type="entry name" value="SPROUTY-RELATED, EVH1 DOMAIN-CONTAINING PROTEIN FAMILY MEMBER"/>
    <property type="match status" value="1"/>
</dbReference>
<dbReference type="InterPro" id="IPR014885">
    <property type="entry name" value="VASP_tetra"/>
</dbReference>
<dbReference type="InterPro" id="IPR000697">
    <property type="entry name" value="WH1/EVH1_dom"/>
</dbReference>
<proteinExistence type="inferred from homology"/>
<dbReference type="PANTHER" id="PTHR11202:SF22">
    <property type="entry name" value="PROTEIN ENABLED"/>
    <property type="match status" value="1"/>
</dbReference>
<keyword evidence="10" id="KW-0175">Coiled coil</keyword>
<evidence type="ECO:0000256" key="5">
    <source>
        <dbReference type="ARBA" id="ARBA00022553"/>
    </source>
</evidence>
<feature type="compositionally biased region" description="Low complexity" evidence="11">
    <location>
        <begin position="482"/>
        <end position="502"/>
    </location>
</feature>
<protein>
    <recommendedName>
        <fullName evidence="12">WH1 domain-containing protein</fullName>
    </recommendedName>
</protein>